<dbReference type="GO" id="GO:0043565">
    <property type="term" value="F:sequence-specific DNA binding"/>
    <property type="evidence" value="ECO:0007669"/>
    <property type="project" value="InterPro"/>
</dbReference>
<evidence type="ECO:0000256" key="3">
    <source>
        <dbReference type="ARBA" id="ARBA00023163"/>
    </source>
</evidence>
<dbReference type="SUPFAM" id="SSF51182">
    <property type="entry name" value="RmlC-like cupins"/>
    <property type="match status" value="1"/>
</dbReference>
<evidence type="ECO:0000256" key="1">
    <source>
        <dbReference type="ARBA" id="ARBA00023015"/>
    </source>
</evidence>
<proteinExistence type="predicted"/>
<evidence type="ECO:0000313" key="5">
    <source>
        <dbReference type="EMBL" id="QIR26495.1"/>
    </source>
</evidence>
<dbReference type="GO" id="GO:0003700">
    <property type="term" value="F:DNA-binding transcription factor activity"/>
    <property type="evidence" value="ECO:0007669"/>
    <property type="project" value="InterPro"/>
</dbReference>
<dbReference type="InterPro" id="IPR050204">
    <property type="entry name" value="AraC_XylS_family_regulators"/>
</dbReference>
<dbReference type="Pfam" id="PF12833">
    <property type="entry name" value="HTH_18"/>
    <property type="match status" value="1"/>
</dbReference>
<dbReference type="Gene3D" id="1.10.10.60">
    <property type="entry name" value="Homeodomain-like"/>
    <property type="match status" value="1"/>
</dbReference>
<dbReference type="InterPro" id="IPR013096">
    <property type="entry name" value="Cupin_2"/>
</dbReference>
<evidence type="ECO:0000313" key="6">
    <source>
        <dbReference type="Proteomes" id="UP000503580"/>
    </source>
</evidence>
<dbReference type="SUPFAM" id="SSF46689">
    <property type="entry name" value="Homeodomain-like"/>
    <property type="match status" value="1"/>
</dbReference>
<organism evidence="5 6">
    <name type="scientific">Kluyvera genomosp. 3</name>
    <dbReference type="NCBI Taxonomy" id="2774055"/>
    <lineage>
        <taxon>Bacteria</taxon>
        <taxon>Pseudomonadati</taxon>
        <taxon>Pseudomonadota</taxon>
        <taxon>Gammaproteobacteria</taxon>
        <taxon>Enterobacterales</taxon>
        <taxon>Enterobacteriaceae</taxon>
        <taxon>Kluyvera</taxon>
    </lineage>
</organism>
<dbReference type="InterPro" id="IPR011051">
    <property type="entry name" value="RmlC_Cupin_sf"/>
</dbReference>
<dbReference type="Gene3D" id="2.60.120.10">
    <property type="entry name" value="Jelly Rolls"/>
    <property type="match status" value="1"/>
</dbReference>
<dbReference type="SMART" id="SM00342">
    <property type="entry name" value="HTH_ARAC"/>
    <property type="match status" value="1"/>
</dbReference>
<keyword evidence="6" id="KW-1185">Reference proteome</keyword>
<keyword evidence="3" id="KW-0804">Transcription</keyword>
<keyword evidence="1" id="KW-0805">Transcription regulation</keyword>
<feature type="domain" description="HTH araC/xylS-type" evidence="4">
    <location>
        <begin position="176"/>
        <end position="274"/>
    </location>
</feature>
<dbReference type="InterPro" id="IPR014710">
    <property type="entry name" value="RmlC-like_jellyroll"/>
</dbReference>
<dbReference type="Pfam" id="PF07883">
    <property type="entry name" value="Cupin_2"/>
    <property type="match status" value="1"/>
</dbReference>
<dbReference type="RefSeq" id="WP_167575283.1">
    <property type="nucleotide sequence ID" value="NZ_CP050321.1"/>
</dbReference>
<gene>
    <name evidence="5" type="ORF">GY169_06555</name>
</gene>
<evidence type="ECO:0000256" key="2">
    <source>
        <dbReference type="ARBA" id="ARBA00023125"/>
    </source>
</evidence>
<dbReference type="EMBL" id="CP050321">
    <property type="protein sequence ID" value="QIR26495.1"/>
    <property type="molecule type" value="Genomic_DNA"/>
</dbReference>
<dbReference type="Proteomes" id="UP000503580">
    <property type="component" value="Chromosome"/>
</dbReference>
<dbReference type="AlphaFoldDB" id="A0A6G9RJP6"/>
<sequence length="285" mass="33636">MQTLHQSRVFNRPGDRVCVQYWLPGIAYPEHDHDYHEILFLLSGTMTHIVNGYPWFMHAGSFMALRADDRHAFTEMRETCAINLLHVPLGELNWFKSRTALLFEEPEPQLWYMAVPEWLKVVGEINAFACTEMGECNESEMLRSAQQETFLLRLLSQLPGYRQKTNAKLSVEERLCLALSWIECHWQSRVEWATLAERYSLTLRTFQRRFKQRTGMTPQQYLIALRLRHARFLMQQDVLSLRDIAEYCHFYDASHLSNCLKQQALTSTSRVYRDSSRPTLPSRRR</sequence>
<dbReference type="PANTHER" id="PTHR46796">
    <property type="entry name" value="HTH-TYPE TRANSCRIPTIONAL ACTIVATOR RHAS-RELATED"/>
    <property type="match status" value="1"/>
</dbReference>
<keyword evidence="2" id="KW-0238">DNA-binding</keyword>
<dbReference type="InterPro" id="IPR009057">
    <property type="entry name" value="Homeodomain-like_sf"/>
</dbReference>
<evidence type="ECO:0000259" key="4">
    <source>
        <dbReference type="PROSITE" id="PS01124"/>
    </source>
</evidence>
<name>A0A6G9RJP6_9ENTR</name>
<dbReference type="KEGG" id="kgn:GY169_06555"/>
<reference evidence="5 6" key="1">
    <citation type="submission" date="2020-02" db="EMBL/GenBank/DDBJ databases">
        <title>Whole genome PO2S7.</title>
        <authorList>
            <person name="Singha K.M."/>
        </authorList>
    </citation>
    <scope>NUCLEOTIDE SEQUENCE [LARGE SCALE GENOMIC DNA]</scope>
    <source>
        <strain evidence="5 6">PO2S7</strain>
    </source>
</reference>
<dbReference type="InterPro" id="IPR018060">
    <property type="entry name" value="HTH_AraC"/>
</dbReference>
<protein>
    <submittedName>
        <fullName evidence="5">Helix-turn-helix domain-containing protein</fullName>
    </submittedName>
</protein>
<accession>A0A6G9RJP6</accession>
<dbReference type="PROSITE" id="PS01124">
    <property type="entry name" value="HTH_ARAC_FAMILY_2"/>
    <property type="match status" value="1"/>
</dbReference>
<dbReference type="PANTHER" id="PTHR46796:SF13">
    <property type="entry name" value="HTH-TYPE TRANSCRIPTIONAL ACTIVATOR RHAS"/>
    <property type="match status" value="1"/>
</dbReference>